<dbReference type="AlphaFoldDB" id="A0A8B3RJU2"/>
<dbReference type="PROSITE" id="PS50850">
    <property type="entry name" value="MFS"/>
    <property type="match status" value="1"/>
</dbReference>
<dbReference type="Gene3D" id="1.20.1250.20">
    <property type="entry name" value="MFS general substrate transporter like domains"/>
    <property type="match status" value="1"/>
</dbReference>
<dbReference type="PANTHER" id="PTHR23528:SF1">
    <property type="entry name" value="MAJOR FACILITATOR SUPERFAMILY (MFS) PROFILE DOMAIN-CONTAINING PROTEIN"/>
    <property type="match status" value="1"/>
</dbReference>
<evidence type="ECO:0000256" key="4">
    <source>
        <dbReference type="ARBA" id="ARBA00023136"/>
    </source>
</evidence>
<dbReference type="InterPro" id="IPR011701">
    <property type="entry name" value="MFS"/>
</dbReference>
<keyword evidence="3 6" id="KW-1133">Transmembrane helix</keyword>
<evidence type="ECO:0000256" key="5">
    <source>
        <dbReference type="SAM" id="MobiDB-lite"/>
    </source>
</evidence>
<feature type="transmembrane region" description="Helical" evidence="6">
    <location>
        <begin position="202"/>
        <end position="226"/>
    </location>
</feature>
<protein>
    <submittedName>
        <fullName evidence="8">Sodium:solute symporter</fullName>
    </submittedName>
</protein>
<accession>A0A8B3RJU2</accession>
<feature type="domain" description="Major facilitator superfamily (MFS) profile" evidence="7">
    <location>
        <begin position="165"/>
        <end position="566"/>
    </location>
</feature>
<feature type="transmembrane region" description="Helical" evidence="6">
    <location>
        <begin position="477"/>
        <end position="500"/>
    </location>
</feature>
<keyword evidence="4 6" id="KW-0472">Membrane</keyword>
<feature type="transmembrane region" description="Helical" evidence="6">
    <location>
        <begin position="544"/>
        <end position="562"/>
    </location>
</feature>
<dbReference type="SUPFAM" id="SSF103473">
    <property type="entry name" value="MFS general substrate transporter"/>
    <property type="match status" value="1"/>
</dbReference>
<proteinExistence type="predicted"/>
<evidence type="ECO:0000259" key="7">
    <source>
        <dbReference type="PROSITE" id="PS50850"/>
    </source>
</evidence>
<dbReference type="PANTHER" id="PTHR23528">
    <property type="match status" value="1"/>
</dbReference>
<feature type="transmembrane region" description="Helical" evidence="6">
    <location>
        <begin position="415"/>
        <end position="440"/>
    </location>
</feature>
<dbReference type="GO" id="GO:0005886">
    <property type="term" value="C:plasma membrane"/>
    <property type="evidence" value="ECO:0007669"/>
    <property type="project" value="UniProtKB-SubCell"/>
</dbReference>
<reference evidence="8 9" key="1">
    <citation type="journal article" date="2019" name="Appl. Environ. Microbiol.">
        <title>Dissecting the evolutionary development of the Bifidobacterium animalis species through comparative genomics analyses.</title>
        <authorList>
            <person name="Lugli G.A."/>
            <person name="Mancino W."/>
            <person name="Milani C."/>
            <person name="Duranti S."/>
            <person name="Mancabelli L."/>
            <person name="Napoli S."/>
            <person name="Mangifesta M."/>
            <person name="Viappiani A."/>
            <person name="Anzalone R."/>
            <person name="Longhi G."/>
            <person name="van Sinderen D."/>
            <person name="Ventura M."/>
            <person name="Turroni F."/>
        </authorList>
    </citation>
    <scope>NUCLEOTIDE SEQUENCE [LARGE SCALE GENOMIC DNA]</scope>
    <source>
        <strain evidence="8 9">2011B</strain>
    </source>
</reference>
<comment type="caution">
    <text evidence="8">The sequence shown here is derived from an EMBL/GenBank/DDBJ whole genome shotgun (WGS) entry which is preliminary data.</text>
</comment>
<feature type="compositionally biased region" description="Low complexity" evidence="5">
    <location>
        <begin position="49"/>
        <end position="60"/>
    </location>
</feature>
<feature type="transmembrane region" description="Helical" evidence="6">
    <location>
        <begin position="452"/>
        <end position="471"/>
    </location>
</feature>
<feature type="transmembrane region" description="Helical" evidence="6">
    <location>
        <begin position="263"/>
        <end position="287"/>
    </location>
</feature>
<feature type="compositionally biased region" description="Polar residues" evidence="5">
    <location>
        <begin position="33"/>
        <end position="48"/>
    </location>
</feature>
<keyword evidence="2 6" id="KW-0812">Transmembrane</keyword>
<evidence type="ECO:0000313" key="9">
    <source>
        <dbReference type="Proteomes" id="UP000293613"/>
    </source>
</evidence>
<evidence type="ECO:0000256" key="1">
    <source>
        <dbReference type="ARBA" id="ARBA00004651"/>
    </source>
</evidence>
<feature type="transmembrane region" description="Helical" evidence="6">
    <location>
        <begin position="512"/>
        <end position="538"/>
    </location>
</feature>
<feature type="region of interest" description="Disordered" evidence="5">
    <location>
        <begin position="33"/>
        <end position="82"/>
    </location>
</feature>
<feature type="transmembrane region" description="Helical" evidence="6">
    <location>
        <begin position="326"/>
        <end position="345"/>
    </location>
</feature>
<organism evidence="8 9">
    <name type="scientific">Bifidobacterium animalis subsp. lactis</name>
    <name type="common">Bifidobacterium lactis</name>
    <dbReference type="NCBI Taxonomy" id="302911"/>
    <lineage>
        <taxon>Bacteria</taxon>
        <taxon>Bacillati</taxon>
        <taxon>Actinomycetota</taxon>
        <taxon>Actinomycetes</taxon>
        <taxon>Bifidobacteriales</taxon>
        <taxon>Bifidobacteriaceae</taxon>
        <taxon>Bifidobacterium</taxon>
    </lineage>
</organism>
<feature type="transmembrane region" description="Helical" evidence="6">
    <location>
        <begin position="378"/>
        <end position="403"/>
    </location>
</feature>
<feature type="transmembrane region" description="Helical" evidence="6">
    <location>
        <begin position="167"/>
        <end position="190"/>
    </location>
</feature>
<name>A0A8B3RJU2_BIFAN</name>
<dbReference type="CDD" id="cd06174">
    <property type="entry name" value="MFS"/>
    <property type="match status" value="1"/>
</dbReference>
<feature type="transmembrane region" description="Helical" evidence="6">
    <location>
        <begin position="238"/>
        <end position="257"/>
    </location>
</feature>
<evidence type="ECO:0000256" key="2">
    <source>
        <dbReference type="ARBA" id="ARBA00022692"/>
    </source>
</evidence>
<dbReference type="EMBL" id="RSCO01000005">
    <property type="protein sequence ID" value="RYM97854.1"/>
    <property type="molecule type" value="Genomic_DNA"/>
</dbReference>
<dbReference type="Proteomes" id="UP000293613">
    <property type="component" value="Unassembled WGS sequence"/>
</dbReference>
<evidence type="ECO:0000256" key="3">
    <source>
        <dbReference type="ARBA" id="ARBA00022989"/>
    </source>
</evidence>
<gene>
    <name evidence="8" type="ORF">PG2011B_0105</name>
</gene>
<sequence>MLWDVHSSARMVKNLQFSGKRGRAHACMTPITVGNMSNESKNSNDSAVPQSQQSEPQWQPATPRPFPKSNYIRPGIDDRPDLDKALSAEDKSAVARLAVRQKPVTAPPAATHPEVQAAALADAAGLAHAASDESIPDVESAFFDLRDPMVDSTGYRPTRTQVLRMKIGFAAASLLLSFAMVALTVVLVPLRLDEFGGAFDGTVNLAVLIGVGIVVAMLMTAFASAMSDRTRLPLGRRTPWLIGGTVVAALFAFALSACHTNVAMILVWVFMQLGYAVMAMACSAMVGEMVPDKFRDAVATWRNVAMFAGSLAGAAFAAGMADHVDAAMDICAGAILAAGAVALFVPPHEHSSEYLHVTPLDEDKLLVAFRAPQGVRHWGVIAAIRLLVSATLAVSITYVWFLVRYEHGTHAPNSLQYTAVTIAAMAVVAYVLAAISSVLLDPIASRFSSAKAPLALASAVMLLAAICGIAMPNRAGLILFAAFGGCALAMLDSLAQAQALHAIEDLQHTGHVLAVLHSLDSVGRLLGVVVGAIVVVAADAFAPLFIAAGVLALALLVVVLCASSRLAD</sequence>
<dbReference type="InterPro" id="IPR020846">
    <property type="entry name" value="MFS_dom"/>
</dbReference>
<evidence type="ECO:0000313" key="8">
    <source>
        <dbReference type="EMBL" id="RYM97854.1"/>
    </source>
</evidence>
<dbReference type="GO" id="GO:0022857">
    <property type="term" value="F:transmembrane transporter activity"/>
    <property type="evidence" value="ECO:0007669"/>
    <property type="project" value="InterPro"/>
</dbReference>
<dbReference type="InterPro" id="IPR036259">
    <property type="entry name" value="MFS_trans_sf"/>
</dbReference>
<feature type="transmembrane region" description="Helical" evidence="6">
    <location>
        <begin position="299"/>
        <end position="320"/>
    </location>
</feature>
<evidence type="ECO:0000256" key="6">
    <source>
        <dbReference type="SAM" id="Phobius"/>
    </source>
</evidence>
<comment type="subcellular location">
    <subcellularLocation>
        <location evidence="1">Cell membrane</location>
        <topology evidence="1">Multi-pass membrane protein</topology>
    </subcellularLocation>
</comment>
<dbReference type="Pfam" id="PF07690">
    <property type="entry name" value="MFS_1"/>
    <property type="match status" value="1"/>
</dbReference>